<dbReference type="SUPFAM" id="SSF158997">
    <property type="entry name" value="Trm112p-like"/>
    <property type="match status" value="1"/>
</dbReference>
<evidence type="ECO:0000313" key="1">
    <source>
        <dbReference type="EMBL" id="GAA0721969.1"/>
    </source>
</evidence>
<dbReference type="Pfam" id="PF03966">
    <property type="entry name" value="Trm112p"/>
    <property type="match status" value="1"/>
</dbReference>
<reference evidence="1 2" key="1">
    <citation type="journal article" date="2019" name="Int. J. Syst. Evol. Microbiol.">
        <title>The Global Catalogue of Microorganisms (GCM) 10K type strain sequencing project: providing services to taxonomists for standard genome sequencing and annotation.</title>
        <authorList>
            <consortium name="The Broad Institute Genomics Platform"/>
            <consortium name="The Broad Institute Genome Sequencing Center for Infectious Disease"/>
            <person name="Wu L."/>
            <person name="Ma J."/>
        </authorList>
    </citation>
    <scope>NUCLEOTIDE SEQUENCE [LARGE SCALE GENOMIC DNA]</scope>
    <source>
        <strain evidence="1 2">JCM 15421</strain>
    </source>
</reference>
<keyword evidence="2" id="KW-1185">Reference proteome</keyword>
<accession>A0ABN1IVN9</accession>
<proteinExistence type="predicted"/>
<comment type="caution">
    <text evidence="1">The sequence shown here is derived from an EMBL/GenBank/DDBJ whole genome shotgun (WGS) entry which is preliminary data.</text>
</comment>
<dbReference type="EMBL" id="BAAAEU010000024">
    <property type="protein sequence ID" value="GAA0721969.1"/>
    <property type="molecule type" value="Genomic_DNA"/>
</dbReference>
<dbReference type="InterPro" id="IPR005651">
    <property type="entry name" value="Trm112-like"/>
</dbReference>
<evidence type="ECO:0000313" key="2">
    <source>
        <dbReference type="Proteomes" id="UP001501523"/>
    </source>
</evidence>
<sequence>MDKRLLDILCCPVTKSPVRLLAENELLALNRAIAADQVLNGAGARVTGAFSGGLITRDARTIYRVEDDIPVMLADEAVATSQLTDFPRS</sequence>
<name>A0ABN1IVN9_9GAMM</name>
<dbReference type="Proteomes" id="UP001501523">
    <property type="component" value="Unassembled WGS sequence"/>
</dbReference>
<dbReference type="RefSeq" id="WP_343793090.1">
    <property type="nucleotide sequence ID" value="NZ_BAAAEU010000024.1"/>
</dbReference>
<dbReference type="Gene3D" id="2.20.25.10">
    <property type="match status" value="1"/>
</dbReference>
<protein>
    <recommendedName>
        <fullName evidence="3">Trm112 family protein</fullName>
    </recommendedName>
</protein>
<evidence type="ECO:0008006" key="3">
    <source>
        <dbReference type="Google" id="ProtNLM"/>
    </source>
</evidence>
<gene>
    <name evidence="1" type="ORF">GCM10009105_32750</name>
</gene>
<organism evidence="1 2">
    <name type="scientific">Dokdonella soli</name>
    <dbReference type="NCBI Taxonomy" id="529810"/>
    <lineage>
        <taxon>Bacteria</taxon>
        <taxon>Pseudomonadati</taxon>
        <taxon>Pseudomonadota</taxon>
        <taxon>Gammaproteobacteria</taxon>
        <taxon>Lysobacterales</taxon>
        <taxon>Rhodanobacteraceae</taxon>
        <taxon>Dokdonella</taxon>
    </lineage>
</organism>